<keyword evidence="2" id="KW-1185">Reference proteome</keyword>
<comment type="caution">
    <text evidence="1">The sequence shown here is derived from an EMBL/GenBank/DDBJ whole genome shotgun (WGS) entry which is preliminary data.</text>
</comment>
<sequence>MLKLEDFKIKEIETLDSIKGGKGDCLYTTHETVNFLGWIIETGTKGDISPD</sequence>
<evidence type="ECO:0000313" key="1">
    <source>
        <dbReference type="EMBL" id="MDR4951961.1"/>
    </source>
</evidence>
<reference evidence="1 2" key="1">
    <citation type="submission" date="2023-08" db="EMBL/GenBank/DDBJ databases">
        <authorList>
            <person name="Maltman C."/>
        </authorList>
    </citation>
    <scope>NUCLEOTIDE SEQUENCE [LARGE SCALE GENOMIC DNA]</scope>
    <source>
        <strain evidence="1 2">ES2</strain>
    </source>
</reference>
<organism evidence="1 2">
    <name type="scientific">Chryseobacterium metallicongregator</name>
    <dbReference type="NCBI Taxonomy" id="3073042"/>
    <lineage>
        <taxon>Bacteria</taxon>
        <taxon>Pseudomonadati</taxon>
        <taxon>Bacteroidota</taxon>
        <taxon>Flavobacteriia</taxon>
        <taxon>Flavobacteriales</taxon>
        <taxon>Weeksellaceae</taxon>
        <taxon>Chryseobacterium group</taxon>
        <taxon>Chryseobacterium</taxon>
    </lineage>
</organism>
<name>A0ABU1E2U6_9FLAO</name>
<evidence type="ECO:0008006" key="3">
    <source>
        <dbReference type="Google" id="ProtNLM"/>
    </source>
</evidence>
<gene>
    <name evidence="1" type="ORF">REB14_07240</name>
</gene>
<accession>A0ABU1E2U6</accession>
<dbReference type="EMBL" id="JAVIXS010000004">
    <property type="protein sequence ID" value="MDR4951961.1"/>
    <property type="molecule type" value="Genomic_DNA"/>
</dbReference>
<proteinExistence type="predicted"/>
<dbReference type="Proteomes" id="UP001260959">
    <property type="component" value="Unassembled WGS sequence"/>
</dbReference>
<protein>
    <recommendedName>
        <fullName evidence="3">Bacteriocin</fullName>
    </recommendedName>
</protein>
<dbReference type="RefSeq" id="WP_158521340.1">
    <property type="nucleotide sequence ID" value="NZ_JAVIXS010000004.1"/>
</dbReference>
<evidence type="ECO:0000313" key="2">
    <source>
        <dbReference type="Proteomes" id="UP001260959"/>
    </source>
</evidence>